<evidence type="ECO:0000256" key="10">
    <source>
        <dbReference type="ARBA" id="ARBA00022989"/>
    </source>
</evidence>
<evidence type="ECO:0000256" key="7">
    <source>
        <dbReference type="ARBA" id="ARBA00022692"/>
    </source>
</evidence>
<dbReference type="EMBL" id="JAPWDV010000002">
    <property type="protein sequence ID" value="KAJ6218753.1"/>
    <property type="molecule type" value="Genomic_DNA"/>
</dbReference>
<dbReference type="EC" id="2.5.1.87" evidence="5"/>
<dbReference type="OMA" id="LQAFPPW"/>
<evidence type="ECO:0000256" key="6">
    <source>
        <dbReference type="ARBA" id="ARBA00022679"/>
    </source>
</evidence>
<keyword evidence="11 13" id="KW-0472">Membrane</keyword>
<keyword evidence="7 13" id="KW-0812">Transmembrane</keyword>
<dbReference type="Proteomes" id="UP001142055">
    <property type="component" value="Chromosome 2"/>
</dbReference>
<gene>
    <name evidence="14" type="ORF">RDWZM_004565</name>
</gene>
<evidence type="ECO:0000256" key="4">
    <source>
        <dbReference type="ARBA" id="ARBA00005432"/>
    </source>
</evidence>
<sequence length="229" mass="26836">MTEYKNHVSPDRDLKCNQNILGCITLSIFQFLWFHLSLLIRFMLYQYHNLMSLWINDYHEKLRNLQNIPINVGVGINQEQLSTAQIQQLICWCRMVPTIRTLTIFHPYSHCDSIKLKTDESSDDDFQISFLTFESGRSSMIKAAKHFTNLKTNIMPTDDAIGEYLKQDYPCPDPQLLLIFGDCPIYNGFPSWQIRLSETVFLPPIEWTTISQFYQALKIFSTCEQRFGK</sequence>
<dbReference type="InterPro" id="IPR038887">
    <property type="entry name" value="Nus1/NgBR"/>
</dbReference>
<keyword evidence="6" id="KW-0808">Transferase</keyword>
<dbReference type="InterPro" id="IPR036424">
    <property type="entry name" value="UPP_synth-like_sf"/>
</dbReference>
<dbReference type="AlphaFoldDB" id="A0A9Q0RK45"/>
<comment type="caution">
    <text evidence="14">The sequence shown here is derived from an EMBL/GenBank/DDBJ whole genome shotgun (WGS) entry which is preliminary data.</text>
</comment>
<evidence type="ECO:0000313" key="14">
    <source>
        <dbReference type="EMBL" id="KAJ6218753.1"/>
    </source>
</evidence>
<comment type="subcellular location">
    <subcellularLocation>
        <location evidence="2">Endoplasmic reticulum membrane</location>
    </subcellularLocation>
</comment>
<dbReference type="GO" id="GO:1904423">
    <property type="term" value="C:dehydrodolichyl diphosphate synthase complex"/>
    <property type="evidence" value="ECO:0007669"/>
    <property type="project" value="InterPro"/>
</dbReference>
<keyword evidence="9" id="KW-0460">Magnesium</keyword>
<dbReference type="Gene3D" id="3.40.1180.10">
    <property type="entry name" value="Decaprenyl diphosphate synthase-like"/>
    <property type="match status" value="1"/>
</dbReference>
<evidence type="ECO:0000256" key="11">
    <source>
        <dbReference type="ARBA" id="ARBA00023136"/>
    </source>
</evidence>
<reference evidence="14" key="1">
    <citation type="submission" date="2022-12" db="EMBL/GenBank/DDBJ databases">
        <title>Genome assemblies of Blomia tropicalis.</title>
        <authorList>
            <person name="Cui Y."/>
        </authorList>
    </citation>
    <scope>NUCLEOTIDE SEQUENCE</scope>
    <source>
        <tissue evidence="14">Adult mites</tissue>
    </source>
</reference>
<name>A0A9Q0RK45_BLOTA</name>
<evidence type="ECO:0000256" key="13">
    <source>
        <dbReference type="SAM" id="Phobius"/>
    </source>
</evidence>
<dbReference type="GO" id="GO:0005789">
    <property type="term" value="C:endoplasmic reticulum membrane"/>
    <property type="evidence" value="ECO:0007669"/>
    <property type="project" value="UniProtKB-SubCell"/>
</dbReference>
<keyword evidence="10 13" id="KW-1133">Transmembrane helix</keyword>
<feature type="transmembrane region" description="Helical" evidence="13">
    <location>
        <begin position="20"/>
        <end position="44"/>
    </location>
</feature>
<dbReference type="PANTHER" id="PTHR21528">
    <property type="entry name" value="DEHYDRODOLICHYL DIPHOSPHATE SYNTHASE COMPLEX SUBUNIT NUS1"/>
    <property type="match status" value="1"/>
</dbReference>
<comment type="cofactor">
    <cofactor evidence="1">
        <name>Mg(2+)</name>
        <dbReference type="ChEBI" id="CHEBI:18420"/>
    </cofactor>
</comment>
<keyword evidence="15" id="KW-1185">Reference proteome</keyword>
<dbReference type="PANTHER" id="PTHR21528:SF0">
    <property type="entry name" value="DEHYDRODOLICHYL DIPHOSPHATE SYNTHASE COMPLEX SUBUNIT NUS1"/>
    <property type="match status" value="1"/>
</dbReference>
<evidence type="ECO:0000256" key="3">
    <source>
        <dbReference type="ARBA" id="ARBA00004922"/>
    </source>
</evidence>
<organism evidence="14 15">
    <name type="scientific">Blomia tropicalis</name>
    <name type="common">Mite</name>
    <dbReference type="NCBI Taxonomy" id="40697"/>
    <lineage>
        <taxon>Eukaryota</taxon>
        <taxon>Metazoa</taxon>
        <taxon>Ecdysozoa</taxon>
        <taxon>Arthropoda</taxon>
        <taxon>Chelicerata</taxon>
        <taxon>Arachnida</taxon>
        <taxon>Acari</taxon>
        <taxon>Acariformes</taxon>
        <taxon>Sarcoptiformes</taxon>
        <taxon>Astigmata</taxon>
        <taxon>Glycyphagoidea</taxon>
        <taxon>Echimyopodidae</taxon>
        <taxon>Blomia</taxon>
    </lineage>
</organism>
<proteinExistence type="inferred from homology"/>
<evidence type="ECO:0000256" key="8">
    <source>
        <dbReference type="ARBA" id="ARBA00022824"/>
    </source>
</evidence>
<dbReference type="GO" id="GO:0045547">
    <property type="term" value="F:ditrans,polycis-polyprenyl diphosphate synthase [(2E,6E)-farnesyl diphosphate specific] activity"/>
    <property type="evidence" value="ECO:0007669"/>
    <property type="project" value="UniProtKB-EC"/>
</dbReference>
<comment type="similarity">
    <text evidence="4">Belongs to the UPP synthase family.</text>
</comment>
<evidence type="ECO:0000256" key="2">
    <source>
        <dbReference type="ARBA" id="ARBA00004586"/>
    </source>
</evidence>
<protein>
    <recommendedName>
        <fullName evidence="5">ditrans,polycis-polyprenyl diphosphate synthase [(2E,6E)-farnesyldiphosphate specific]</fullName>
        <ecNumber evidence="5">2.5.1.87</ecNumber>
    </recommendedName>
</protein>
<comment type="pathway">
    <text evidence="3">Protein modification; protein glycosylation.</text>
</comment>
<evidence type="ECO:0000313" key="15">
    <source>
        <dbReference type="Proteomes" id="UP001142055"/>
    </source>
</evidence>
<evidence type="ECO:0000256" key="1">
    <source>
        <dbReference type="ARBA" id="ARBA00001946"/>
    </source>
</evidence>
<dbReference type="SUPFAM" id="SSF64005">
    <property type="entry name" value="Undecaprenyl diphosphate synthase"/>
    <property type="match status" value="1"/>
</dbReference>
<evidence type="ECO:0000256" key="9">
    <source>
        <dbReference type="ARBA" id="ARBA00022842"/>
    </source>
</evidence>
<comment type="catalytic activity">
    <reaction evidence="12">
        <text>n isopentenyl diphosphate + (2E,6E)-farnesyl diphosphate = a di-trans,poly-cis-polyprenyl diphosphate + n diphosphate</text>
        <dbReference type="Rhea" id="RHEA:53008"/>
        <dbReference type="Rhea" id="RHEA-COMP:19494"/>
        <dbReference type="ChEBI" id="CHEBI:33019"/>
        <dbReference type="ChEBI" id="CHEBI:128769"/>
        <dbReference type="ChEBI" id="CHEBI:136960"/>
        <dbReference type="ChEBI" id="CHEBI:175763"/>
        <dbReference type="EC" id="2.5.1.87"/>
    </reaction>
</comment>
<keyword evidence="8" id="KW-0256">Endoplasmic reticulum</keyword>
<evidence type="ECO:0000256" key="5">
    <source>
        <dbReference type="ARBA" id="ARBA00012596"/>
    </source>
</evidence>
<accession>A0A9Q0RK45</accession>
<evidence type="ECO:0000256" key="12">
    <source>
        <dbReference type="ARBA" id="ARBA00047353"/>
    </source>
</evidence>